<name>A0A6L7EW29_9ACTN</name>
<evidence type="ECO:0000313" key="2">
    <source>
        <dbReference type="Proteomes" id="UP000473325"/>
    </source>
</evidence>
<dbReference type="InterPro" id="IPR043777">
    <property type="entry name" value="DUF5719"/>
</dbReference>
<sequence length="459" mass="44932">MRRPGADVVLAVVLPVVCALALLLLHPDRSQPGREAPVDAPLASALVVCPSALPGTESTGGAGITSLAGSDGAVDGEVTVGLGAATTPLRLRSGRVATPAAGDGSAFVVSGSGALAPGLLATRSASAPLAATDCAPPQPRAWFTGVGADATHDSVLELVNPDSGPAVADVTVLSPDGELDVPALRGVTVPGGSSATFDLGAIVPRRGDLALEVVTGRGRLAAQVVDRYDELGAGANTQDWLPGQAEPSSSNLLLGLVGGSGERTLVLANPGDDEVRAELQVVSPTATFAPSGVEPVRVPPGGTATVSLDDVLADATAQGATGLLVTSTGPVSAGLRQRVGGDLTLAAPTPSLHDTSAAVLPDGTARLLLAGPDAVGVATVSAYAAGGRQLDRQRVELSPGAGGDVALPAGTALVTVTAERTGVHAVALVSAADGSGAAAVALREPVLTSRVPAVRPGVP</sequence>
<reference evidence="1 2" key="1">
    <citation type="submission" date="2019-12" db="EMBL/GenBank/DDBJ databases">
        <authorList>
            <person name="Kun Z."/>
        </authorList>
    </citation>
    <scope>NUCLEOTIDE SEQUENCE [LARGE SCALE GENOMIC DNA]</scope>
    <source>
        <strain evidence="1 2">YIM 123512</strain>
    </source>
</reference>
<dbReference type="Proteomes" id="UP000473325">
    <property type="component" value="Unassembled WGS sequence"/>
</dbReference>
<organism evidence="1 2">
    <name type="scientific">Nocardioides flavescens</name>
    <dbReference type="NCBI Taxonomy" id="2691959"/>
    <lineage>
        <taxon>Bacteria</taxon>
        <taxon>Bacillati</taxon>
        <taxon>Actinomycetota</taxon>
        <taxon>Actinomycetes</taxon>
        <taxon>Propionibacteriales</taxon>
        <taxon>Nocardioidaceae</taxon>
        <taxon>Nocardioides</taxon>
    </lineage>
</organism>
<comment type="caution">
    <text evidence="1">The sequence shown here is derived from an EMBL/GenBank/DDBJ whole genome shotgun (WGS) entry which is preliminary data.</text>
</comment>
<dbReference type="EMBL" id="WUEK01000004">
    <property type="protein sequence ID" value="MXG89598.1"/>
    <property type="molecule type" value="Genomic_DNA"/>
</dbReference>
<protein>
    <submittedName>
        <fullName evidence="1">Uncharacterized protein</fullName>
    </submittedName>
</protein>
<accession>A0A6L7EW29</accession>
<evidence type="ECO:0000313" key="1">
    <source>
        <dbReference type="EMBL" id="MXG89598.1"/>
    </source>
</evidence>
<keyword evidence="2" id="KW-1185">Reference proteome</keyword>
<gene>
    <name evidence="1" type="ORF">GRQ65_08555</name>
</gene>
<proteinExistence type="predicted"/>
<dbReference type="Pfam" id="PF18986">
    <property type="entry name" value="DUF5719"/>
    <property type="match status" value="1"/>
</dbReference>
<dbReference type="AlphaFoldDB" id="A0A6L7EW29"/>
<dbReference type="RefSeq" id="WP_160877169.1">
    <property type="nucleotide sequence ID" value="NZ_WUEK01000004.1"/>
</dbReference>